<evidence type="ECO:0000313" key="2">
    <source>
        <dbReference type="EMBL" id="ACY85752.1"/>
    </source>
</evidence>
<keyword evidence="1" id="KW-0812">Transmembrane</keyword>
<reference evidence="2 3" key="1">
    <citation type="journal article" date="2009" name="PLoS ONE">
        <title>Genome sequence of the versatile fish pathogen Edwardsiella tarda provides insights into its adaptation to broad host ranges and intracellular niches.</title>
        <authorList>
            <person name="Wang Q."/>
            <person name="Yang M."/>
            <person name="Xiao J."/>
            <person name="Wu H."/>
            <person name="Wang X."/>
            <person name="Lv Y."/>
            <person name="Xu L."/>
            <person name="Zheng H."/>
            <person name="Wang S."/>
            <person name="Zhao G."/>
            <person name="Liu Q."/>
            <person name="Zhang Y."/>
        </authorList>
    </citation>
    <scope>NUCLEOTIDE SEQUENCE [LARGE SCALE GENOMIC DNA]</scope>
    <source>
        <strain evidence="3">EIB202 / CCTCC M208068</strain>
    </source>
</reference>
<keyword evidence="3" id="KW-1185">Reference proteome</keyword>
<accession>A0AAU8P816</accession>
<dbReference type="AlphaFoldDB" id="A0AAU8P816"/>
<dbReference type="Proteomes" id="UP000002634">
    <property type="component" value="Chromosome"/>
</dbReference>
<keyword evidence="1" id="KW-0472">Membrane</keyword>
<sequence length="67" mass="7531">MTFLMLFLSVSLGVLIYLINVHLFPIYIDRFYNVSFVLCLFPAMATPRGRGSCPLVSDFQIKPTVSG</sequence>
<evidence type="ECO:0000256" key="1">
    <source>
        <dbReference type="SAM" id="Phobius"/>
    </source>
</evidence>
<proteinExistence type="predicted"/>
<feature type="transmembrane region" description="Helical" evidence="1">
    <location>
        <begin position="6"/>
        <end position="28"/>
    </location>
</feature>
<gene>
    <name evidence="2" type="ordered locus">ETAE_2919</name>
</gene>
<dbReference type="EMBL" id="CP001135">
    <property type="protein sequence ID" value="ACY85752.1"/>
    <property type="molecule type" value="Genomic_DNA"/>
</dbReference>
<keyword evidence="1" id="KW-1133">Transmembrane helix</keyword>
<protein>
    <submittedName>
        <fullName evidence="2">Uncharacterized protein</fullName>
    </submittedName>
</protein>
<dbReference type="KEGG" id="etr:ETAE_2919"/>
<evidence type="ECO:0000313" key="3">
    <source>
        <dbReference type="Proteomes" id="UP000002634"/>
    </source>
</evidence>
<name>A0AAU8P816_EDWPI</name>
<organism evidence="2 3">
    <name type="scientific">Edwardsiella piscicida</name>
    <dbReference type="NCBI Taxonomy" id="1263550"/>
    <lineage>
        <taxon>Bacteria</taxon>
        <taxon>Pseudomonadati</taxon>
        <taxon>Pseudomonadota</taxon>
        <taxon>Gammaproteobacteria</taxon>
        <taxon>Enterobacterales</taxon>
        <taxon>Hafniaceae</taxon>
        <taxon>Edwardsiella</taxon>
    </lineage>
</organism>